<keyword evidence="1" id="KW-1133">Transmembrane helix</keyword>
<feature type="domain" description="FAR1" evidence="2">
    <location>
        <begin position="2"/>
        <end position="76"/>
    </location>
</feature>
<keyword evidence="5" id="KW-1185">Reference proteome</keyword>
<evidence type="ECO:0000313" key="5">
    <source>
        <dbReference type="Proteomes" id="UP001291926"/>
    </source>
</evidence>
<keyword evidence="1" id="KW-0812">Transmembrane</keyword>
<protein>
    <recommendedName>
        <fullName evidence="6">Protein FAR1-RELATED SEQUENCE</fullName>
    </recommendedName>
</protein>
<dbReference type="EMBL" id="JAYDYQ010002532">
    <property type="protein sequence ID" value="KAK4486595.1"/>
    <property type="molecule type" value="Genomic_DNA"/>
</dbReference>
<accession>A0ABR0DCB4</accession>
<feature type="non-terminal residue" evidence="4">
    <location>
        <position position="1"/>
    </location>
</feature>
<evidence type="ECO:0000256" key="1">
    <source>
        <dbReference type="SAM" id="Phobius"/>
    </source>
</evidence>
<dbReference type="Proteomes" id="UP001291926">
    <property type="component" value="Unassembled WGS sequence"/>
</dbReference>
<proteinExistence type="predicted"/>
<organism evidence="4 5">
    <name type="scientific">Penstemon davidsonii</name>
    <dbReference type="NCBI Taxonomy" id="160366"/>
    <lineage>
        <taxon>Eukaryota</taxon>
        <taxon>Viridiplantae</taxon>
        <taxon>Streptophyta</taxon>
        <taxon>Embryophyta</taxon>
        <taxon>Tracheophyta</taxon>
        <taxon>Spermatophyta</taxon>
        <taxon>Magnoliopsida</taxon>
        <taxon>eudicotyledons</taxon>
        <taxon>Gunneridae</taxon>
        <taxon>Pentapetalae</taxon>
        <taxon>asterids</taxon>
        <taxon>lamiids</taxon>
        <taxon>Lamiales</taxon>
        <taxon>Plantaginaceae</taxon>
        <taxon>Cheloneae</taxon>
        <taxon>Penstemon</taxon>
    </lineage>
</organism>
<sequence length="386" mass="44369">KSSLKRKRNSGLVLSRVWLCAREGFRSERIKDYDRKREAKVESRCGCKASFRVAIDNYTGEYKVTRFEPQNNHPLETSDTSHRLRCNRFRPSHVMDFVEKLGGGSASGVFNRKDGYNYLNSQRLKRIEGGDVNTVLGLLEGMKLKDESLRFKYTVDGNGALTRLFWCDGMSRAEYEQFGDVVLFDSTYKINIYRFPIVLFSGVNCHLCTCIFGIAILYSETIESYRWLLQTFRESMNGKSSIAVLTDHDASMRAAVLHEFPEAKHRLCCWHISRNAESNIKTGDFSTMFSKLMKRPCPIDEFEERWSELIEEYGVTNHQWVLEIYSKRNQWAEAFFRGQFISVTNTLGDALGKLGLGTNRGDCWAASGRQWEIPLESARATAKVHI</sequence>
<dbReference type="PANTHER" id="PTHR47718">
    <property type="entry name" value="OS01G0519700 PROTEIN"/>
    <property type="match status" value="1"/>
</dbReference>
<feature type="domain" description="MULE transposase" evidence="3">
    <location>
        <begin position="181"/>
        <end position="275"/>
    </location>
</feature>
<evidence type="ECO:0008006" key="6">
    <source>
        <dbReference type="Google" id="ProtNLM"/>
    </source>
</evidence>
<gene>
    <name evidence="4" type="ORF">RD792_006846</name>
</gene>
<reference evidence="4 5" key="1">
    <citation type="journal article" date="2023" name="bioRxiv">
        <title>Genome report: Whole genome sequence and annotation of Penstemon davidsonii.</title>
        <authorList>
            <person name="Ostevik K.L."/>
            <person name="Alabady M."/>
            <person name="Zhang M."/>
            <person name="Rausher M.D."/>
        </authorList>
    </citation>
    <scope>NUCLEOTIDE SEQUENCE [LARGE SCALE GENOMIC DNA]</scope>
    <source>
        <strain evidence="4">DNT005</strain>
        <tissue evidence="4">Whole leaf</tissue>
    </source>
</reference>
<name>A0ABR0DCB4_9LAMI</name>
<evidence type="ECO:0000259" key="2">
    <source>
        <dbReference type="Pfam" id="PF03101"/>
    </source>
</evidence>
<feature type="transmembrane region" description="Helical" evidence="1">
    <location>
        <begin position="197"/>
        <end position="218"/>
    </location>
</feature>
<dbReference type="PANTHER" id="PTHR47718:SF15">
    <property type="entry name" value="PROTEIN FAR1-RELATED SEQUENCE 5-LIKE"/>
    <property type="match status" value="1"/>
</dbReference>
<keyword evidence="1" id="KW-0472">Membrane</keyword>
<dbReference type="Pfam" id="PF03101">
    <property type="entry name" value="FAR1"/>
    <property type="match status" value="1"/>
</dbReference>
<evidence type="ECO:0000259" key="3">
    <source>
        <dbReference type="Pfam" id="PF10551"/>
    </source>
</evidence>
<comment type="caution">
    <text evidence="4">The sequence shown here is derived from an EMBL/GenBank/DDBJ whole genome shotgun (WGS) entry which is preliminary data.</text>
</comment>
<dbReference type="InterPro" id="IPR004330">
    <property type="entry name" value="FAR1_DNA_bnd_dom"/>
</dbReference>
<dbReference type="Pfam" id="PF10551">
    <property type="entry name" value="MULE"/>
    <property type="match status" value="1"/>
</dbReference>
<evidence type="ECO:0000313" key="4">
    <source>
        <dbReference type="EMBL" id="KAK4486595.1"/>
    </source>
</evidence>
<dbReference type="InterPro" id="IPR018289">
    <property type="entry name" value="MULE_transposase_dom"/>
</dbReference>